<proteinExistence type="predicted"/>
<name>A0ABN9M8Q7_9NEOB</name>
<evidence type="ECO:0000313" key="1">
    <source>
        <dbReference type="EMBL" id="CAJ0960908.1"/>
    </source>
</evidence>
<keyword evidence="2" id="KW-1185">Reference proteome</keyword>
<evidence type="ECO:0000313" key="2">
    <source>
        <dbReference type="Proteomes" id="UP001176940"/>
    </source>
</evidence>
<dbReference type="Proteomes" id="UP001176940">
    <property type="component" value="Unassembled WGS sequence"/>
</dbReference>
<accession>A0ABN9M8Q7</accession>
<sequence length="292" mass="32643">MKLDWAVCTQEFFEQSFQGVPGVIILYPECQCHYPVPPVSVSLSCTPSVSIIILYPQCQCHYPVSWVSVSLSCTPSISVLFLYPEYQCHYPVPRVSVSLSCTPSVSIIILYPECQCHLEVETGICLHRKWRLVCVSTGSGDWYLSLQEVETGICLYRKWRLATKTSDMNSYTSFLLEQVKIRRKEVTCCGMTLKTSVSISNSEAGNKCGGRAQNADSIALPSSPVGLHCQGTQTSTMLSQQTELIRSLHQPKLRPPPHLHGECVSRGDKEFRSYKDAETLRNQIKGVAPQQQ</sequence>
<gene>
    <name evidence="1" type="ORF">RIMI_LOCUS17488017</name>
</gene>
<dbReference type="EMBL" id="CAUEEQ010051154">
    <property type="protein sequence ID" value="CAJ0960908.1"/>
    <property type="molecule type" value="Genomic_DNA"/>
</dbReference>
<protein>
    <submittedName>
        <fullName evidence="1">Uncharacterized protein</fullName>
    </submittedName>
</protein>
<comment type="caution">
    <text evidence="1">The sequence shown here is derived from an EMBL/GenBank/DDBJ whole genome shotgun (WGS) entry which is preliminary data.</text>
</comment>
<reference evidence="1" key="1">
    <citation type="submission" date="2023-07" db="EMBL/GenBank/DDBJ databases">
        <authorList>
            <person name="Stuckert A."/>
        </authorList>
    </citation>
    <scope>NUCLEOTIDE SEQUENCE</scope>
</reference>
<organism evidence="1 2">
    <name type="scientific">Ranitomeya imitator</name>
    <name type="common">mimic poison frog</name>
    <dbReference type="NCBI Taxonomy" id="111125"/>
    <lineage>
        <taxon>Eukaryota</taxon>
        <taxon>Metazoa</taxon>
        <taxon>Chordata</taxon>
        <taxon>Craniata</taxon>
        <taxon>Vertebrata</taxon>
        <taxon>Euteleostomi</taxon>
        <taxon>Amphibia</taxon>
        <taxon>Batrachia</taxon>
        <taxon>Anura</taxon>
        <taxon>Neobatrachia</taxon>
        <taxon>Hyloidea</taxon>
        <taxon>Dendrobatidae</taxon>
        <taxon>Dendrobatinae</taxon>
        <taxon>Ranitomeya</taxon>
    </lineage>
</organism>